<reference evidence="5 6" key="1">
    <citation type="submission" date="2016-04" db="EMBL/GenBank/DDBJ databases">
        <title>Genome analyses suggest a sexual origin of heterokaryosis in a supposedly ancient asexual fungus.</title>
        <authorList>
            <person name="Ropars J."/>
            <person name="Sedzielewska K."/>
            <person name="Noel J."/>
            <person name="Charron P."/>
            <person name="Farinelli L."/>
            <person name="Marton T."/>
            <person name="Kruger M."/>
            <person name="Pelin A."/>
            <person name="Brachmann A."/>
            <person name="Corradi N."/>
        </authorList>
    </citation>
    <scope>NUCLEOTIDE SEQUENCE [LARGE SCALE GENOMIC DNA]</scope>
    <source>
        <strain evidence="5 6">A5</strain>
    </source>
</reference>
<feature type="region of interest" description="Disordered" evidence="3">
    <location>
        <begin position="794"/>
        <end position="816"/>
    </location>
</feature>
<dbReference type="EMBL" id="LLXJ01002655">
    <property type="protein sequence ID" value="PKB98387.1"/>
    <property type="molecule type" value="Genomic_DNA"/>
</dbReference>
<dbReference type="AlphaFoldDB" id="A0A2N0NUZ9"/>
<comment type="caution">
    <text evidence="5">The sequence shown here is derived from an EMBL/GenBank/DDBJ whole genome shotgun (WGS) entry which is preliminary data.</text>
</comment>
<dbReference type="GO" id="GO:0008270">
    <property type="term" value="F:zinc ion binding"/>
    <property type="evidence" value="ECO:0007669"/>
    <property type="project" value="UniProtKB-KW"/>
</dbReference>
<dbReference type="SMART" id="SM00343">
    <property type="entry name" value="ZnF_C2HC"/>
    <property type="match status" value="1"/>
</dbReference>
<dbReference type="VEuPathDB" id="FungiDB:FUN_009255"/>
<keyword evidence="2" id="KW-0175">Coiled coil</keyword>
<evidence type="ECO:0000313" key="5">
    <source>
        <dbReference type="EMBL" id="PKB98387.1"/>
    </source>
</evidence>
<dbReference type="Proteomes" id="UP000232722">
    <property type="component" value="Unassembled WGS sequence"/>
</dbReference>
<feature type="domain" description="CCHC-type" evidence="4">
    <location>
        <begin position="651"/>
        <end position="667"/>
    </location>
</feature>
<keyword evidence="1" id="KW-0862">Zinc</keyword>
<dbReference type="VEuPathDB" id="FungiDB:RhiirA1_403280"/>
<dbReference type="InterPro" id="IPR021109">
    <property type="entry name" value="Peptidase_aspartic_dom_sf"/>
</dbReference>
<dbReference type="Gene3D" id="2.40.70.10">
    <property type="entry name" value="Acid Proteases"/>
    <property type="match status" value="1"/>
</dbReference>
<accession>A0A2N0NUZ9</accession>
<evidence type="ECO:0000256" key="2">
    <source>
        <dbReference type="SAM" id="Coils"/>
    </source>
</evidence>
<dbReference type="SUPFAM" id="SSF57756">
    <property type="entry name" value="Retrovirus zinc finger-like domains"/>
    <property type="match status" value="1"/>
</dbReference>
<organism evidence="5 6">
    <name type="scientific">Rhizophagus irregularis</name>
    <dbReference type="NCBI Taxonomy" id="588596"/>
    <lineage>
        <taxon>Eukaryota</taxon>
        <taxon>Fungi</taxon>
        <taxon>Fungi incertae sedis</taxon>
        <taxon>Mucoromycota</taxon>
        <taxon>Glomeromycotina</taxon>
        <taxon>Glomeromycetes</taxon>
        <taxon>Glomerales</taxon>
        <taxon>Glomeraceae</taxon>
        <taxon>Rhizophagus</taxon>
    </lineage>
</organism>
<proteinExistence type="predicted"/>
<feature type="compositionally biased region" description="Polar residues" evidence="3">
    <location>
        <begin position="682"/>
        <end position="692"/>
    </location>
</feature>
<feature type="region of interest" description="Disordered" evidence="3">
    <location>
        <begin position="654"/>
        <end position="731"/>
    </location>
</feature>
<dbReference type="VEuPathDB" id="FungiDB:RhiirFUN_024809"/>
<protein>
    <recommendedName>
        <fullName evidence="4">CCHC-type domain-containing protein</fullName>
    </recommendedName>
</protein>
<feature type="compositionally biased region" description="Basic residues" evidence="3">
    <location>
        <begin position="660"/>
        <end position="677"/>
    </location>
</feature>
<dbReference type="InterPro" id="IPR001878">
    <property type="entry name" value="Znf_CCHC"/>
</dbReference>
<keyword evidence="1" id="KW-0479">Metal-binding</keyword>
<evidence type="ECO:0000313" key="6">
    <source>
        <dbReference type="Proteomes" id="UP000232722"/>
    </source>
</evidence>
<name>A0A2N0NUZ9_9GLOM</name>
<gene>
    <name evidence="5" type="ORF">RhiirA5_431448</name>
</gene>
<evidence type="ECO:0000259" key="4">
    <source>
        <dbReference type="PROSITE" id="PS50158"/>
    </source>
</evidence>
<dbReference type="VEuPathDB" id="FungiDB:RhiirA1_471827"/>
<keyword evidence="1" id="KW-0863">Zinc-finger</keyword>
<feature type="coiled-coil region" evidence="2">
    <location>
        <begin position="48"/>
        <end position="117"/>
    </location>
</feature>
<dbReference type="PROSITE" id="PS50158">
    <property type="entry name" value="ZF_CCHC"/>
    <property type="match status" value="1"/>
</dbReference>
<dbReference type="Gene3D" id="4.10.60.10">
    <property type="entry name" value="Zinc finger, CCHC-type"/>
    <property type="match status" value="1"/>
</dbReference>
<evidence type="ECO:0000256" key="1">
    <source>
        <dbReference type="PROSITE-ProRule" id="PRU00047"/>
    </source>
</evidence>
<sequence length="1000" mass="113714">MFDPTYSQLLDTNQELRGELQDEIFINKSNEKKIRSLVKELEQCYRTISIQDNTIIAHEKEIEKLKSEISDLRKQLRVLQQDKKFKDEVGSIQDGRIIELENKVGSLKARIRILIDKKISINALDMATTNLIANVNRGLDRIENHIRGVGTPMQNPANVIDGIRGSLNTIRVTLQNITAERDQYQNILNDTNNRERDLGNQLRDIRNQNLRFQRLLDESRVRVERTVRERDNAQGERDLAMLAYNNERQESRRWMFSYRDKDRRVQGLLREKFAKQLLYQRDTNRLQQNTRQLQTNVQNQVNRMLVIIARKQTRIGKLLREKFVFQLVIRQRDQNILNLQGQILALQNNPLGNMADARRLPVLNLIAPILAKNKPYTGQEPPDDYLDRLIQSISFAQGHMTVLENANAGDFDDAVKCDIYKAQMGGKYLPVPAQDPYNGNANINTPATLRAWMRSHYQRETVGSRQSALQRLTQEKFLPTDSPDTYEKRIRPLLLGVADNDAQTIGFLKNHLSGDLYTWMRAVAPATINAFFTNLKDMWLERAPNLNGGQNYQSNSSAEIDKLNSKIASLEAQLVQPIQAQPQNNDALEKMYIRAVRLGMPVDAPKDLTSLDNYINDELIRRLGVNNTNYTKLSKKYSQMVNVVKKLAKHKCSNCGKTGHNSRKCPRKKKSKSKKGKVNLATLDSDSGSDTNSDMLSDDSSDSGKKKVKKESSNPSSSLKKKSKSRLTAKSQEVTDIETAFFSKKKKRSSESLSQDNQSRLENIIEKIIEKVLNEKFGDIIAFFQSQNSASRILIDGKDDSTSDTPETPDSGGEDEILNEPIEIDFVQKKDPATDVITTKCKIKHLVIPGAVVDPGANFLIMTDDISKRSKLEIDTKEKHDLRGIATTPTESLGIVRNVPVNFAPGCTIYADFAVVKYPKPMLILPNTLLDKYNYDLLASKRELRLECNGKEFFIPINMHKVKNKLEVNCATTTSKCDESSTPDCILQDLSEDDDVLKKK</sequence>
<evidence type="ECO:0000256" key="3">
    <source>
        <dbReference type="SAM" id="MobiDB-lite"/>
    </source>
</evidence>
<dbReference type="InterPro" id="IPR036875">
    <property type="entry name" value="Znf_CCHC_sf"/>
</dbReference>
<reference evidence="5 6" key="2">
    <citation type="submission" date="2017-09" db="EMBL/GenBank/DDBJ databases">
        <title>Extensive intraspecific genome diversity in a model arbuscular mycorrhizal fungus.</title>
        <authorList>
            <person name="Chen E.C."/>
            <person name="Morin E."/>
            <person name="Beaudet D."/>
            <person name="Noel J."/>
            <person name="Ndikumana S."/>
            <person name="Charron P."/>
            <person name="St-Onge C."/>
            <person name="Giorgi J."/>
            <person name="Grigoriev I.V."/>
            <person name="Roux C."/>
            <person name="Martin F.M."/>
            <person name="Corradi N."/>
        </authorList>
    </citation>
    <scope>NUCLEOTIDE SEQUENCE [LARGE SCALE GENOMIC DNA]</scope>
    <source>
        <strain evidence="5 6">A5</strain>
    </source>
</reference>
<feature type="coiled-coil region" evidence="2">
    <location>
        <begin position="174"/>
        <end position="236"/>
    </location>
</feature>
<dbReference type="GO" id="GO:0003676">
    <property type="term" value="F:nucleic acid binding"/>
    <property type="evidence" value="ECO:0007669"/>
    <property type="project" value="InterPro"/>
</dbReference>